<evidence type="ECO:0000259" key="3">
    <source>
        <dbReference type="PROSITE" id="PS51710"/>
    </source>
</evidence>
<dbReference type="InterPro" id="IPR012676">
    <property type="entry name" value="TGS-like"/>
</dbReference>
<gene>
    <name evidence="5" type="ORF">TrCOL_g7842</name>
</gene>
<dbReference type="NCBIfam" id="TIGR00231">
    <property type="entry name" value="small_GTP"/>
    <property type="match status" value="1"/>
</dbReference>
<reference evidence="6" key="1">
    <citation type="journal article" date="2023" name="Commun. Biol.">
        <title>Genome analysis of Parmales, the sister group of diatoms, reveals the evolutionary specialization of diatoms from phago-mixotrophs to photoautotrophs.</title>
        <authorList>
            <person name="Ban H."/>
            <person name="Sato S."/>
            <person name="Yoshikawa S."/>
            <person name="Yamada K."/>
            <person name="Nakamura Y."/>
            <person name="Ichinomiya M."/>
            <person name="Sato N."/>
            <person name="Blanc-Mathieu R."/>
            <person name="Endo H."/>
            <person name="Kuwata A."/>
            <person name="Ogata H."/>
        </authorList>
    </citation>
    <scope>NUCLEOTIDE SEQUENCE [LARGE SCALE GENOMIC DNA]</scope>
</reference>
<evidence type="ECO:0000256" key="2">
    <source>
        <dbReference type="ARBA" id="ARBA00023134"/>
    </source>
</evidence>
<accession>A0A9W7L857</accession>
<dbReference type="Pfam" id="PF02824">
    <property type="entry name" value="TGS"/>
    <property type="match status" value="1"/>
</dbReference>
<dbReference type="InterPro" id="IPR045001">
    <property type="entry name" value="DRG"/>
</dbReference>
<dbReference type="InterPro" id="IPR004095">
    <property type="entry name" value="TGS"/>
</dbReference>
<protein>
    <submittedName>
        <fullName evidence="5">Uncharacterized protein</fullName>
    </submittedName>
</protein>
<proteinExistence type="predicted"/>
<dbReference type="Pfam" id="PF16897">
    <property type="entry name" value="MMR_HSR1_Xtn"/>
    <property type="match status" value="1"/>
</dbReference>
<name>A0A9W7L857_9STRA</name>
<dbReference type="InterPro" id="IPR012675">
    <property type="entry name" value="Beta-grasp_dom_sf"/>
</dbReference>
<feature type="domain" description="TGS" evidence="4">
    <location>
        <begin position="294"/>
        <end position="370"/>
    </location>
</feature>
<dbReference type="InterPro" id="IPR006073">
    <property type="entry name" value="GTP-bd"/>
</dbReference>
<dbReference type="GO" id="GO:0003924">
    <property type="term" value="F:GTPase activity"/>
    <property type="evidence" value="ECO:0007669"/>
    <property type="project" value="InterPro"/>
</dbReference>
<dbReference type="PROSITE" id="PS51880">
    <property type="entry name" value="TGS"/>
    <property type="match status" value="1"/>
</dbReference>
<dbReference type="Pfam" id="PF01926">
    <property type="entry name" value="MMR_HSR1"/>
    <property type="match status" value="1"/>
</dbReference>
<comment type="caution">
    <text evidence="5">The sequence shown here is derived from an EMBL/GenBank/DDBJ whole genome shotgun (WGS) entry which is preliminary data.</text>
</comment>
<dbReference type="Gene3D" id="3.10.20.30">
    <property type="match status" value="1"/>
</dbReference>
<dbReference type="InterPro" id="IPR031662">
    <property type="entry name" value="GTP-binding_2"/>
</dbReference>
<sequence>MADIQAQIDKIEAEMARTQKNKATNYHLGTLKAKIAKLKSELINGPGGKSAGSKDAGRGFEVSKSGDTRVGLVGFPSVGKSTLLTTLTGTASEAAAYEFTTLTCIPGTMNYKGARIQVLDLPGIIEGAADGKGRGRQVISTARTCNMILIVLDSAKPVTHKKLIEQELFNFGIRINQEPPNVKYVTKDSGGVSYQEIAKQTKGMSPEVARMVLKEYRVACCEVILRQDITVDQFIDVIEGNRKYMPVLYVMNKIDQLTIEELDIIDELPNYVPISSQHKWNLEELMEEVWGRCEMLRVYTKPRGQAPDYDEPVILHATNPTVETFVNRIHRTLMDSFDFAWVWGSSAKHQPQRCGKNHVLCDEDVVQIVKKN</sequence>
<dbReference type="OrthoDB" id="603at2759"/>
<dbReference type="EMBL" id="BRYA01000984">
    <property type="protein sequence ID" value="GMI37048.1"/>
    <property type="molecule type" value="Genomic_DNA"/>
</dbReference>
<dbReference type="Gene3D" id="3.40.50.300">
    <property type="entry name" value="P-loop containing nucleotide triphosphate hydrolases"/>
    <property type="match status" value="1"/>
</dbReference>
<dbReference type="Proteomes" id="UP001165065">
    <property type="component" value="Unassembled WGS sequence"/>
</dbReference>
<dbReference type="InterPro" id="IPR031167">
    <property type="entry name" value="G_OBG"/>
</dbReference>
<evidence type="ECO:0000313" key="6">
    <source>
        <dbReference type="Proteomes" id="UP001165065"/>
    </source>
</evidence>
<dbReference type="InterPro" id="IPR006074">
    <property type="entry name" value="GTP1-OBG_CS"/>
</dbReference>
<dbReference type="AlphaFoldDB" id="A0A9W7L857"/>
<dbReference type="GO" id="GO:0005525">
    <property type="term" value="F:GTP binding"/>
    <property type="evidence" value="ECO:0007669"/>
    <property type="project" value="UniProtKB-KW"/>
</dbReference>
<dbReference type="CDD" id="cd01896">
    <property type="entry name" value="DRG"/>
    <property type="match status" value="1"/>
</dbReference>
<dbReference type="FunFam" id="3.40.50.300:FF:000740">
    <property type="entry name" value="Putative GTP-binding protein 1"/>
    <property type="match status" value="1"/>
</dbReference>
<dbReference type="InterPro" id="IPR005225">
    <property type="entry name" value="Small_GTP-bd"/>
</dbReference>
<dbReference type="PRINTS" id="PR00326">
    <property type="entry name" value="GTP1OBG"/>
</dbReference>
<dbReference type="InterPro" id="IPR027417">
    <property type="entry name" value="P-loop_NTPase"/>
</dbReference>
<evidence type="ECO:0000256" key="1">
    <source>
        <dbReference type="ARBA" id="ARBA00022741"/>
    </source>
</evidence>
<evidence type="ECO:0000259" key="4">
    <source>
        <dbReference type="PROSITE" id="PS51880"/>
    </source>
</evidence>
<dbReference type="FunFam" id="3.10.20.30:FF:000003">
    <property type="entry name" value="Developmentally-regulated GTP-binding protein 1"/>
    <property type="match status" value="1"/>
</dbReference>
<keyword evidence="2" id="KW-0342">GTP-binding</keyword>
<dbReference type="SUPFAM" id="SSF81271">
    <property type="entry name" value="TGS-like"/>
    <property type="match status" value="1"/>
</dbReference>
<dbReference type="PANTHER" id="PTHR43127">
    <property type="entry name" value="DEVELOPMENTALLY-REGULATED GTP-BINDING PROTEIN 2"/>
    <property type="match status" value="1"/>
</dbReference>
<keyword evidence="6" id="KW-1185">Reference proteome</keyword>
<dbReference type="PROSITE" id="PS00905">
    <property type="entry name" value="GTP1_OBG"/>
    <property type="match status" value="1"/>
</dbReference>
<feature type="domain" description="OBG-type G" evidence="3">
    <location>
        <begin position="68"/>
        <end position="294"/>
    </location>
</feature>
<dbReference type="SUPFAM" id="SSF52540">
    <property type="entry name" value="P-loop containing nucleoside triphosphate hydrolases"/>
    <property type="match status" value="1"/>
</dbReference>
<keyword evidence="1" id="KW-0547">Nucleotide-binding</keyword>
<organism evidence="5 6">
    <name type="scientific">Triparma columacea</name>
    <dbReference type="NCBI Taxonomy" id="722753"/>
    <lineage>
        <taxon>Eukaryota</taxon>
        <taxon>Sar</taxon>
        <taxon>Stramenopiles</taxon>
        <taxon>Ochrophyta</taxon>
        <taxon>Bolidophyceae</taxon>
        <taxon>Parmales</taxon>
        <taxon>Triparmaceae</taxon>
        <taxon>Triparma</taxon>
    </lineage>
</organism>
<dbReference type="CDD" id="cd17230">
    <property type="entry name" value="TGS_DRG1"/>
    <property type="match status" value="1"/>
</dbReference>
<evidence type="ECO:0000313" key="5">
    <source>
        <dbReference type="EMBL" id="GMI37048.1"/>
    </source>
</evidence>
<dbReference type="PROSITE" id="PS51710">
    <property type="entry name" value="G_OBG"/>
    <property type="match status" value="1"/>
</dbReference>